<evidence type="ECO:0000313" key="2">
    <source>
        <dbReference type="Proteomes" id="UP000765845"/>
    </source>
</evidence>
<dbReference type="SUPFAM" id="SSF54523">
    <property type="entry name" value="Pili subunits"/>
    <property type="match status" value="1"/>
</dbReference>
<dbReference type="Pfam" id="PF16732">
    <property type="entry name" value="ComP_DUS"/>
    <property type="match status" value="1"/>
</dbReference>
<comment type="caution">
    <text evidence="1">The sequence shown here is derived from an EMBL/GenBank/DDBJ whole genome shotgun (WGS) entry which is preliminary data.</text>
</comment>
<protein>
    <submittedName>
        <fullName evidence="1">Pilus assembly protein PilE</fullName>
    </submittedName>
</protein>
<keyword evidence="2" id="KW-1185">Reference proteome</keyword>
<evidence type="ECO:0000313" key="1">
    <source>
        <dbReference type="EMBL" id="NKI18812.1"/>
    </source>
</evidence>
<dbReference type="Gene3D" id="3.30.700.10">
    <property type="entry name" value="Glycoprotein, Type 4 Pilin"/>
    <property type="match status" value="1"/>
</dbReference>
<dbReference type="InterPro" id="IPR031982">
    <property type="entry name" value="PilE-like"/>
</dbReference>
<proteinExistence type="predicted"/>
<organism evidence="1 2">
    <name type="scientific">Spongiibacter thalassae</name>
    <dbReference type="NCBI Taxonomy" id="2721624"/>
    <lineage>
        <taxon>Bacteria</taxon>
        <taxon>Pseudomonadati</taxon>
        <taxon>Pseudomonadota</taxon>
        <taxon>Gammaproteobacteria</taxon>
        <taxon>Cellvibrionales</taxon>
        <taxon>Spongiibacteraceae</taxon>
        <taxon>Spongiibacter</taxon>
    </lineage>
</organism>
<dbReference type="Proteomes" id="UP000765845">
    <property type="component" value="Unassembled WGS sequence"/>
</dbReference>
<accession>A0ABX1GHW0</accession>
<reference evidence="1 2" key="1">
    <citation type="submission" date="2020-04" db="EMBL/GenBank/DDBJ databases">
        <authorList>
            <person name="Yoon J."/>
        </authorList>
    </citation>
    <scope>NUCLEOTIDE SEQUENCE [LARGE SCALE GENOMIC DNA]</scope>
    <source>
        <strain evidence="1 2">KMU-166</strain>
    </source>
</reference>
<gene>
    <name evidence="1" type="ORF">HCU74_15495</name>
</gene>
<sequence length="124" mass="12897">MITAAIIAILMAIALPSYNGHMQRSNRAAAASYLLELANMQERRFLERRAYAVDIATLGVAVPAEIAAKYTITVAANNAATPPTYTLSAAPAASGGQTSDACGTLTLNSRGEKGHAAGATRCWD</sequence>
<dbReference type="InterPro" id="IPR045584">
    <property type="entry name" value="Pilin-like"/>
</dbReference>
<dbReference type="EMBL" id="JAAWWK010000006">
    <property type="protein sequence ID" value="NKI18812.1"/>
    <property type="molecule type" value="Genomic_DNA"/>
</dbReference>
<name>A0ABX1GHW0_9GAMM</name>